<comment type="caution">
    <text evidence="10">The sequence shown here is derived from an EMBL/GenBank/DDBJ whole genome shotgun (WGS) entry which is preliminary data.</text>
</comment>
<dbReference type="InterPro" id="IPR041504">
    <property type="entry name" value="AidB_N"/>
</dbReference>
<organism evidence="10 11">
    <name type="scientific">Actinomadura litoris</name>
    <dbReference type="NCBI Taxonomy" id="2678616"/>
    <lineage>
        <taxon>Bacteria</taxon>
        <taxon>Bacillati</taxon>
        <taxon>Actinomycetota</taxon>
        <taxon>Actinomycetes</taxon>
        <taxon>Streptosporangiales</taxon>
        <taxon>Thermomonosporaceae</taxon>
        <taxon>Actinomadura</taxon>
    </lineage>
</organism>
<evidence type="ECO:0000256" key="5">
    <source>
        <dbReference type="RuleBase" id="RU362125"/>
    </source>
</evidence>
<comment type="similarity">
    <text evidence="2 5">Belongs to the acyl-CoA dehydrogenase family.</text>
</comment>
<dbReference type="Pfam" id="PF00441">
    <property type="entry name" value="Acyl-CoA_dh_1"/>
    <property type="match status" value="1"/>
</dbReference>
<dbReference type="InterPro" id="IPR006091">
    <property type="entry name" value="Acyl-CoA_Oxase/DH_mid-dom"/>
</dbReference>
<dbReference type="InterPro" id="IPR009100">
    <property type="entry name" value="AcylCoA_DH/oxidase_NM_dom_sf"/>
</dbReference>
<dbReference type="AlphaFoldDB" id="A0A7K1KW89"/>
<dbReference type="InterPro" id="IPR009075">
    <property type="entry name" value="AcylCo_DH/oxidase_C"/>
</dbReference>
<dbReference type="InterPro" id="IPR036250">
    <property type="entry name" value="AcylCo_DH-like_C"/>
</dbReference>
<dbReference type="GO" id="GO:0003995">
    <property type="term" value="F:acyl-CoA dehydrogenase activity"/>
    <property type="evidence" value="ECO:0007669"/>
    <property type="project" value="InterPro"/>
</dbReference>
<evidence type="ECO:0000256" key="1">
    <source>
        <dbReference type="ARBA" id="ARBA00001974"/>
    </source>
</evidence>
<feature type="domain" description="Acyl-CoA dehydrogenase/oxidase C-terminal" evidence="7">
    <location>
        <begin position="336"/>
        <end position="491"/>
    </location>
</feature>
<keyword evidence="5" id="KW-0560">Oxidoreductase</keyword>
<name>A0A7K1KW89_9ACTN</name>
<evidence type="ECO:0000259" key="7">
    <source>
        <dbReference type="Pfam" id="PF00441"/>
    </source>
</evidence>
<feature type="domain" description="Acyl-CoA oxidase/dehydrogenase middle" evidence="8">
    <location>
        <begin position="233"/>
        <end position="325"/>
    </location>
</feature>
<dbReference type="InterPro" id="IPR052904">
    <property type="entry name" value="Acyl-CoA_dehydrogenase-like"/>
</dbReference>
<dbReference type="PANTHER" id="PTHR42707:SF3">
    <property type="entry name" value="ACYL-COA DEHYDROGENASE AIDB-RELATED"/>
    <property type="match status" value="1"/>
</dbReference>
<dbReference type="SUPFAM" id="SSF56645">
    <property type="entry name" value="Acyl-CoA dehydrogenase NM domain-like"/>
    <property type="match status" value="1"/>
</dbReference>
<dbReference type="Gene3D" id="2.40.110.20">
    <property type="match status" value="1"/>
</dbReference>
<evidence type="ECO:0000313" key="10">
    <source>
        <dbReference type="EMBL" id="MUN36315.1"/>
    </source>
</evidence>
<feature type="region of interest" description="Disordered" evidence="6">
    <location>
        <begin position="17"/>
        <end position="45"/>
    </location>
</feature>
<keyword evidence="3 5" id="KW-0285">Flavoprotein</keyword>
<evidence type="ECO:0000256" key="2">
    <source>
        <dbReference type="ARBA" id="ARBA00009347"/>
    </source>
</evidence>
<comment type="cofactor">
    <cofactor evidence="1 5">
        <name>FAD</name>
        <dbReference type="ChEBI" id="CHEBI:57692"/>
    </cofactor>
</comment>
<accession>A0A7K1KW89</accession>
<gene>
    <name evidence="10" type="ORF">GNZ18_06840</name>
</gene>
<evidence type="ECO:0000256" key="3">
    <source>
        <dbReference type="ARBA" id="ARBA00022630"/>
    </source>
</evidence>
<proteinExistence type="inferred from homology"/>
<dbReference type="SUPFAM" id="SSF47203">
    <property type="entry name" value="Acyl-CoA dehydrogenase C-terminal domain-like"/>
    <property type="match status" value="1"/>
</dbReference>
<dbReference type="PANTHER" id="PTHR42707">
    <property type="entry name" value="ACYL-COA DEHYDROGENASE"/>
    <property type="match status" value="1"/>
</dbReference>
<dbReference type="InterPro" id="IPR006089">
    <property type="entry name" value="Acyl-CoA_DH_CS"/>
</dbReference>
<dbReference type="Pfam" id="PF02770">
    <property type="entry name" value="Acyl-CoA_dh_M"/>
    <property type="match status" value="1"/>
</dbReference>
<evidence type="ECO:0000313" key="11">
    <source>
        <dbReference type="Proteomes" id="UP000432015"/>
    </source>
</evidence>
<feature type="domain" description="Adaptive response protein AidB N-terminal" evidence="9">
    <location>
        <begin position="65"/>
        <end position="217"/>
    </location>
</feature>
<evidence type="ECO:0000256" key="4">
    <source>
        <dbReference type="ARBA" id="ARBA00022827"/>
    </source>
</evidence>
<evidence type="ECO:0000259" key="9">
    <source>
        <dbReference type="Pfam" id="PF18158"/>
    </source>
</evidence>
<dbReference type="PROSITE" id="PS00073">
    <property type="entry name" value="ACYL_COA_DH_2"/>
    <property type="match status" value="1"/>
</dbReference>
<evidence type="ECO:0000256" key="6">
    <source>
        <dbReference type="SAM" id="MobiDB-lite"/>
    </source>
</evidence>
<dbReference type="Pfam" id="PF18158">
    <property type="entry name" value="AidB_N"/>
    <property type="match status" value="1"/>
</dbReference>
<dbReference type="Gene3D" id="1.20.140.10">
    <property type="entry name" value="Butyryl-CoA Dehydrogenase, subunit A, domain 3"/>
    <property type="match status" value="1"/>
</dbReference>
<evidence type="ECO:0000259" key="8">
    <source>
        <dbReference type="Pfam" id="PF02770"/>
    </source>
</evidence>
<keyword evidence="4 5" id="KW-0274">FAD</keyword>
<dbReference type="EMBL" id="WOFH01000002">
    <property type="protein sequence ID" value="MUN36315.1"/>
    <property type="molecule type" value="Genomic_DNA"/>
</dbReference>
<reference evidence="10 11" key="1">
    <citation type="submission" date="2019-11" db="EMBL/GenBank/DDBJ databases">
        <authorList>
            <person name="Cao P."/>
        </authorList>
    </citation>
    <scope>NUCLEOTIDE SEQUENCE [LARGE SCALE GENOMIC DNA]</scope>
    <source>
        <strain evidence="10 11">NEAU-AAG5</strain>
    </source>
</reference>
<sequence length="598" mass="64308">MFPKVCLRASRAISRADEITPPLQEDAPGRPVGGTAGTRSERHSVSFSVTPRIPGGSTVTHEVLNQVPPLAGHDVADDAVLLDGLEREGAGWAVPEVRGLGRLAGTGHAQEQGRLANEHPPVLRTHDRFGNRVDEVEFHPAWHELMTVAVTHGLHGSAWADPRPGAHVARAAKFYVWRVDAGHGCPISMTYASVPALRQAPELAARYEPLLARPEYDFGLRAPLTKNALLAGMSMTEKQGGSDVRANTTEASPLPDGTYRLTGHKWFTSAPMCDMFLTLAQAPDGLTCFLVPRVLPDGALNPLRLMRLKDKLGNRSNASAEIEYEGALAWRVGAEGRGVRTIIEMVNMTRLDCVIGAASGMRQGVAAAAHHAAHRKAFGGYLADQPLMRNVLADLAIESEAATLLMTRLAGATDRSVRGDGTETAFKRLALAVGKYWVCKRWPAHTAEALECLGGNGYVEESGMPRLFRESPLNSIWEGSGNVAALDLLRALRDPRTLETFFDEVALSQGADKRLDAAVKDARESLTDTATIEYRARRVAERLALVLQASLLVRHGHPAVADAFCATRLAGDRGGAFGTLPPGLDLAPIIDRATPKIG</sequence>
<protein>
    <submittedName>
        <fullName evidence="10">DNA alkylation response protein</fullName>
    </submittedName>
</protein>
<dbReference type="Gene3D" id="6.10.250.600">
    <property type="match status" value="1"/>
</dbReference>
<keyword evidence="11" id="KW-1185">Reference proteome</keyword>
<dbReference type="Proteomes" id="UP000432015">
    <property type="component" value="Unassembled WGS sequence"/>
</dbReference>